<dbReference type="eggNOG" id="COG4191">
    <property type="taxonomic scope" value="Bacteria"/>
</dbReference>
<keyword evidence="3" id="KW-0597">Phosphoprotein</keyword>
<dbReference type="InterPro" id="IPR004358">
    <property type="entry name" value="Sig_transdc_His_kin-like_C"/>
</dbReference>
<dbReference type="EMBL" id="AM889285">
    <property type="protein sequence ID" value="CAP55179.1"/>
    <property type="molecule type" value="Genomic_DNA"/>
</dbReference>
<dbReference type="GO" id="GO:0000155">
    <property type="term" value="F:phosphorelay sensor kinase activity"/>
    <property type="evidence" value="ECO:0007669"/>
    <property type="project" value="InterPro"/>
</dbReference>
<dbReference type="Proteomes" id="UP000001176">
    <property type="component" value="Chromosome"/>
</dbReference>
<dbReference type="Pfam" id="PF02518">
    <property type="entry name" value="HATPase_c"/>
    <property type="match status" value="1"/>
</dbReference>
<dbReference type="SUPFAM" id="SSF47384">
    <property type="entry name" value="Homodimeric domain of signal transducing histidine kinase"/>
    <property type="match status" value="1"/>
</dbReference>
<accession>A9HE35</accession>
<organism evidence="9 10">
    <name type="scientific">Gluconacetobacter diazotrophicus (strain ATCC 49037 / DSM 5601 / CCUG 37298 / CIP 103539 / LMG 7603 / PAl5)</name>
    <dbReference type="NCBI Taxonomy" id="272568"/>
    <lineage>
        <taxon>Bacteria</taxon>
        <taxon>Pseudomonadati</taxon>
        <taxon>Pseudomonadota</taxon>
        <taxon>Alphaproteobacteria</taxon>
        <taxon>Acetobacterales</taxon>
        <taxon>Acetobacteraceae</taxon>
        <taxon>Gluconacetobacter</taxon>
    </lineage>
</organism>
<dbReference type="AlphaFoldDB" id="A9HE35"/>
<keyword evidence="4" id="KW-0808">Transferase</keyword>
<dbReference type="HOGENOM" id="CLU_000445_89_1_5"/>
<evidence type="ECO:0000313" key="9">
    <source>
        <dbReference type="EMBL" id="CAP55179.1"/>
    </source>
</evidence>
<gene>
    <name evidence="9" type="ordered locus">GDI1236</name>
</gene>
<dbReference type="InterPro" id="IPR036890">
    <property type="entry name" value="HATPase_C_sf"/>
</dbReference>
<dbReference type="PRINTS" id="PR00344">
    <property type="entry name" value="BCTRLSENSOR"/>
</dbReference>
<dbReference type="InterPro" id="IPR003594">
    <property type="entry name" value="HATPase_dom"/>
</dbReference>
<dbReference type="GO" id="GO:0005524">
    <property type="term" value="F:ATP binding"/>
    <property type="evidence" value="ECO:0007669"/>
    <property type="project" value="UniProtKB-KW"/>
</dbReference>
<evidence type="ECO:0000256" key="4">
    <source>
        <dbReference type="ARBA" id="ARBA00022679"/>
    </source>
</evidence>
<evidence type="ECO:0000313" key="10">
    <source>
        <dbReference type="Proteomes" id="UP000001176"/>
    </source>
</evidence>
<evidence type="ECO:0000256" key="6">
    <source>
        <dbReference type="ARBA" id="ARBA00022777"/>
    </source>
</evidence>
<comment type="catalytic activity">
    <reaction evidence="1">
        <text>ATP + protein L-histidine = ADP + protein N-phospho-L-histidine.</text>
        <dbReference type="EC" id="2.7.13.3"/>
    </reaction>
</comment>
<dbReference type="SUPFAM" id="SSF55874">
    <property type="entry name" value="ATPase domain of HSP90 chaperone/DNA topoisomerase II/histidine kinase"/>
    <property type="match status" value="1"/>
</dbReference>
<dbReference type="InterPro" id="IPR036097">
    <property type="entry name" value="HisK_dim/P_sf"/>
</dbReference>
<reference evidence="9 10" key="1">
    <citation type="journal article" date="2009" name="BMC Genomics">
        <title>Complete genome sequence of the sugarcane nitrogen-fixing endophyte Gluconacetobacter diazotrophicus Pal5.</title>
        <authorList>
            <person name="Bertalan M."/>
            <person name="Albano R."/>
            <person name="Padua V."/>
            <person name="Rouws L."/>
            <person name="Rojas C."/>
            <person name="Hemerly A."/>
            <person name="Teixeira K."/>
            <person name="Schwab S."/>
            <person name="Araujo J."/>
            <person name="Oliveira A."/>
            <person name="Franca L."/>
            <person name="Magalhaes V."/>
            <person name="Alqueres S."/>
            <person name="Cardoso A."/>
            <person name="Almeida W."/>
            <person name="Loureiro M.M."/>
            <person name="Nogueira E."/>
            <person name="Cidade D."/>
            <person name="Oliveira D."/>
            <person name="Simao T."/>
            <person name="Macedo J."/>
            <person name="Valadao A."/>
            <person name="Dreschsel M."/>
            <person name="Freitas F."/>
            <person name="Vidal M."/>
            <person name="Guedes H."/>
            <person name="Rodrigues E."/>
            <person name="Meneses C."/>
            <person name="Brioso P."/>
            <person name="Pozzer L."/>
            <person name="Figueiredo D."/>
            <person name="Montano H."/>
            <person name="Junior J."/>
            <person name="Filho G."/>
            <person name="Flores V."/>
            <person name="Ferreira B."/>
            <person name="Branco A."/>
            <person name="Gonzalez P."/>
            <person name="Guillobel H."/>
            <person name="Lemos M."/>
            <person name="Seibel L."/>
            <person name="Macedo J."/>
            <person name="Alves-Ferreira M."/>
            <person name="Sachetto-Martins G."/>
            <person name="Coelho A."/>
            <person name="Santos E."/>
            <person name="Amaral G."/>
            <person name="Neves A."/>
            <person name="Pacheco A.B."/>
            <person name="Carvalho D."/>
            <person name="Lery L."/>
            <person name="Bisch P."/>
            <person name="Rossle S.C."/>
            <person name="Urmenyi T."/>
            <person name="Kruger W.V."/>
            <person name="Martins O."/>
            <person name="Baldani J.I."/>
            <person name="Ferreira P.C."/>
        </authorList>
    </citation>
    <scope>NUCLEOTIDE SEQUENCE [LARGE SCALE GENOMIC DNA]</scope>
    <source>
        <strain evidence="10">ATCC 49037 / DSM 5601 / CCUG 37298 / CIP 103539 / LMG 7603 / PAl5</strain>
    </source>
</reference>
<dbReference type="InterPro" id="IPR003661">
    <property type="entry name" value="HisK_dim/P_dom"/>
</dbReference>
<protein>
    <recommendedName>
        <fullName evidence="2">histidine kinase</fullName>
        <ecNumber evidence="2">2.7.13.3</ecNumber>
    </recommendedName>
</protein>
<dbReference type="PANTHER" id="PTHR43065">
    <property type="entry name" value="SENSOR HISTIDINE KINASE"/>
    <property type="match status" value="1"/>
</dbReference>
<dbReference type="PROSITE" id="PS50109">
    <property type="entry name" value="HIS_KIN"/>
    <property type="match status" value="1"/>
</dbReference>
<evidence type="ECO:0000256" key="3">
    <source>
        <dbReference type="ARBA" id="ARBA00022553"/>
    </source>
</evidence>
<keyword evidence="6 9" id="KW-0418">Kinase</keyword>
<dbReference type="KEGG" id="gdi:GDI1236"/>
<evidence type="ECO:0000256" key="7">
    <source>
        <dbReference type="ARBA" id="ARBA00022840"/>
    </source>
</evidence>
<sequence>MFHHMKQEVAVEREESARPMRGWLWCATTLIAVLVFGITLFPSHDAFGVLYVLVIVLAADRATMRMLQMIGAACVVLECAAFSIVHHGGSFDGAYARLALSITATIVVTILTIRNKRARDDLARHARALTHADRIATLGHLALSIAHEVNQPLSAMTTLAFSGGRWLDRTRPDLDEALSCFRQIEANGRRAADIVGHVRELTRKAPVARCPLDLRRIVEDTIALLQSETTARRVVVQKIFQNDLPMIHADRIEIQQVVVNLMMNAVQALEPVAGRRRTITVSLRADRSRPGAIEMEIRDTGPGFSQPDPNALFEPFVTTRPDGMGMGLAICRNIVRSHGGAITAANGTPSGAVITVRLPAAHATAAAAA</sequence>
<proteinExistence type="predicted"/>
<dbReference type="Gene3D" id="3.30.565.10">
    <property type="entry name" value="Histidine kinase-like ATPase, C-terminal domain"/>
    <property type="match status" value="1"/>
</dbReference>
<dbReference type="EC" id="2.7.13.3" evidence="2"/>
<evidence type="ECO:0000256" key="8">
    <source>
        <dbReference type="ARBA" id="ARBA00023012"/>
    </source>
</evidence>
<dbReference type="Gene3D" id="1.10.287.130">
    <property type="match status" value="1"/>
</dbReference>
<keyword evidence="7" id="KW-0067">ATP-binding</keyword>
<dbReference type="SMART" id="SM00387">
    <property type="entry name" value="HATPase_c"/>
    <property type="match status" value="1"/>
</dbReference>
<evidence type="ECO:0000256" key="5">
    <source>
        <dbReference type="ARBA" id="ARBA00022741"/>
    </source>
</evidence>
<keyword evidence="10" id="KW-1185">Reference proteome</keyword>
<dbReference type="CDD" id="cd00082">
    <property type="entry name" value="HisKA"/>
    <property type="match status" value="1"/>
</dbReference>
<dbReference type="STRING" id="272568.GDI1236"/>
<evidence type="ECO:0000256" key="2">
    <source>
        <dbReference type="ARBA" id="ARBA00012438"/>
    </source>
</evidence>
<name>A9HE35_GLUDA</name>
<dbReference type="PANTHER" id="PTHR43065:SF10">
    <property type="entry name" value="PEROXIDE STRESS-ACTIVATED HISTIDINE KINASE MAK3"/>
    <property type="match status" value="1"/>
</dbReference>
<dbReference type="InterPro" id="IPR005467">
    <property type="entry name" value="His_kinase_dom"/>
</dbReference>
<evidence type="ECO:0000256" key="1">
    <source>
        <dbReference type="ARBA" id="ARBA00000085"/>
    </source>
</evidence>
<dbReference type="OrthoDB" id="9795133at2"/>
<dbReference type="KEGG" id="gdj:Gdia_1947"/>
<keyword evidence="5" id="KW-0547">Nucleotide-binding</keyword>
<keyword evidence="8" id="KW-0902">Two-component regulatory system</keyword>